<feature type="domain" description="Heterokaryon incompatibility" evidence="1">
    <location>
        <begin position="31"/>
        <end position="212"/>
    </location>
</feature>
<dbReference type="InterPro" id="IPR010730">
    <property type="entry name" value="HET"/>
</dbReference>
<evidence type="ECO:0000313" key="3">
    <source>
        <dbReference type="Proteomes" id="UP001390339"/>
    </source>
</evidence>
<dbReference type="EMBL" id="JAPCWZ010000002">
    <property type="protein sequence ID" value="KAK8877707.1"/>
    <property type="molecule type" value="Genomic_DNA"/>
</dbReference>
<name>A0ABR2JIS3_9PEZI</name>
<dbReference type="Pfam" id="PF06985">
    <property type="entry name" value="HET"/>
    <property type="match status" value="1"/>
</dbReference>
<dbReference type="PANTHER" id="PTHR24148">
    <property type="entry name" value="ANKYRIN REPEAT DOMAIN-CONTAINING PROTEIN 39 HOMOLOG-RELATED"/>
    <property type="match status" value="1"/>
</dbReference>
<reference evidence="2 3" key="1">
    <citation type="journal article" date="2024" name="IMA Fungus">
        <title>Apiospora arundinis, a panoply of carbohydrate-active enzymes and secondary metabolites.</title>
        <authorList>
            <person name="Sorensen T."/>
            <person name="Petersen C."/>
            <person name="Muurmann A.T."/>
            <person name="Christiansen J.V."/>
            <person name="Brundto M.L."/>
            <person name="Overgaard C.K."/>
            <person name="Boysen A.T."/>
            <person name="Wollenberg R.D."/>
            <person name="Larsen T.O."/>
            <person name="Sorensen J.L."/>
            <person name="Nielsen K.L."/>
            <person name="Sondergaard T.E."/>
        </authorList>
    </citation>
    <scope>NUCLEOTIDE SEQUENCE [LARGE SCALE GENOMIC DNA]</scope>
    <source>
        <strain evidence="2 3">AAU 773</strain>
    </source>
</reference>
<evidence type="ECO:0000259" key="1">
    <source>
        <dbReference type="Pfam" id="PF06985"/>
    </source>
</evidence>
<dbReference type="PANTHER" id="PTHR24148:SF64">
    <property type="entry name" value="HETEROKARYON INCOMPATIBILITY DOMAIN-CONTAINING PROTEIN"/>
    <property type="match status" value="1"/>
</dbReference>
<comment type="caution">
    <text evidence="2">The sequence shown here is derived from an EMBL/GenBank/DDBJ whole genome shotgun (WGS) entry which is preliminary data.</text>
</comment>
<organism evidence="2 3">
    <name type="scientific">Apiospora arundinis</name>
    <dbReference type="NCBI Taxonomy" id="335852"/>
    <lineage>
        <taxon>Eukaryota</taxon>
        <taxon>Fungi</taxon>
        <taxon>Dikarya</taxon>
        <taxon>Ascomycota</taxon>
        <taxon>Pezizomycotina</taxon>
        <taxon>Sordariomycetes</taxon>
        <taxon>Xylariomycetidae</taxon>
        <taxon>Amphisphaeriales</taxon>
        <taxon>Apiosporaceae</taxon>
        <taxon>Apiospora</taxon>
    </lineage>
</organism>
<protein>
    <submittedName>
        <fullName evidence="2">Heterokaryon incompatibility protein-domain-containing protein</fullName>
    </submittedName>
</protein>
<dbReference type="InterPro" id="IPR052895">
    <property type="entry name" value="HetReg/Transcr_Mod"/>
</dbReference>
<sequence>MAGAIPIRLLAQVDGVFSVIDPQTHPVPHFDIISYRWGTTIEPYTCGIPGVEWPIVLAPAKLEEIKRLMVAADIAYLWADSVCINQSAPAEKAGEIAKMYEYYKSARRCHVLLDMDDVWDPQGIVDDLRFLGHVLSYIGGAALATEARLGDNLTRRLAAWADDEPWAFELDRGVVRSAGIEMGVVNCYATCIHRVRSLFRNLYFSRVWTFQEMLLGKNITMWGINETRISYIGEFEVWMDLAIDAQDKAVKLLDWIEESRVLTTGAVGLILRVIEEDRIRLTTLQIQVMGISGARTDIISGGPHWWLENHRGVGNVFSAISIRERECFDPADVFRGLLGVFHGLFSADEIAREMSGTDLDKIQFNFFRQLSIKTGFAWTKLAISSGQRGKWDWIPVLPSSSKMLTTDCFAGVVKLGRLATKQPHLAKSQAFTGLAGKPRQYMTIKLTRQAADGVFHFTFRGCNCGKSVSTGLFKREKIPDLSQAASARDVRKDETGRALVQCATLLGSVMDPGGDHVAFRKRLLRKLQPEWAISDPNAKPTRWEDRCVSGTFWEHAHPHFLRSHNLSMNLRMADVTGCVSRLENESTAGLSCEVRVRCGCVVVAPFSLVFEAITAVEGSFLGDAAAEMDRDNRIILQDGLGLVQVGDVGKTFHLVAFEGDVDSYKAYASVCRKTKEGKPAVPLKPWPRGRALVPADFSHDMSDVMRDYGYLRIEGSGNLLILRNGPIGNYKLVGVCIDDYITSKKDKISNVTIR</sequence>
<gene>
    <name evidence="2" type="ORF">PGQ11_002653</name>
</gene>
<proteinExistence type="predicted"/>
<evidence type="ECO:0000313" key="2">
    <source>
        <dbReference type="EMBL" id="KAK8877707.1"/>
    </source>
</evidence>
<accession>A0ABR2JIS3</accession>
<dbReference type="Proteomes" id="UP001390339">
    <property type="component" value="Unassembled WGS sequence"/>
</dbReference>
<keyword evidence="3" id="KW-1185">Reference proteome</keyword>